<organism evidence="1 2">
    <name type="scientific">Nephila pilipes</name>
    <name type="common">Giant wood spider</name>
    <name type="synonym">Nephila maculata</name>
    <dbReference type="NCBI Taxonomy" id="299642"/>
    <lineage>
        <taxon>Eukaryota</taxon>
        <taxon>Metazoa</taxon>
        <taxon>Ecdysozoa</taxon>
        <taxon>Arthropoda</taxon>
        <taxon>Chelicerata</taxon>
        <taxon>Arachnida</taxon>
        <taxon>Araneae</taxon>
        <taxon>Araneomorphae</taxon>
        <taxon>Entelegynae</taxon>
        <taxon>Araneoidea</taxon>
        <taxon>Nephilidae</taxon>
        <taxon>Nephila</taxon>
    </lineage>
</organism>
<name>A0A8X6TPK9_NEPPI</name>
<accession>A0A8X6TPK9</accession>
<sequence length="78" mass="8739">MKYVTDTRTSTITVASVTAPRNALYEPVGTWDWDALVKQVGDWYGKGVSNYCSHSIFVLLGIKSSIVNPSCLFKHLDW</sequence>
<evidence type="ECO:0000313" key="2">
    <source>
        <dbReference type="Proteomes" id="UP000887013"/>
    </source>
</evidence>
<evidence type="ECO:0000313" key="1">
    <source>
        <dbReference type="EMBL" id="GFT42299.1"/>
    </source>
</evidence>
<dbReference type="AlphaFoldDB" id="A0A8X6TPK9"/>
<dbReference type="EMBL" id="BMAW01015162">
    <property type="protein sequence ID" value="GFT42299.1"/>
    <property type="molecule type" value="Genomic_DNA"/>
</dbReference>
<protein>
    <submittedName>
        <fullName evidence="1">Uncharacterized protein</fullName>
    </submittedName>
</protein>
<proteinExistence type="predicted"/>
<gene>
    <name evidence="1" type="ORF">NPIL_145451</name>
</gene>
<keyword evidence="2" id="KW-1185">Reference proteome</keyword>
<reference evidence="1" key="1">
    <citation type="submission" date="2020-08" db="EMBL/GenBank/DDBJ databases">
        <title>Multicomponent nature underlies the extraordinary mechanical properties of spider dragline silk.</title>
        <authorList>
            <person name="Kono N."/>
            <person name="Nakamura H."/>
            <person name="Mori M."/>
            <person name="Yoshida Y."/>
            <person name="Ohtoshi R."/>
            <person name="Malay A.D."/>
            <person name="Moran D.A.P."/>
            <person name="Tomita M."/>
            <person name="Numata K."/>
            <person name="Arakawa K."/>
        </authorList>
    </citation>
    <scope>NUCLEOTIDE SEQUENCE</scope>
</reference>
<comment type="caution">
    <text evidence="1">The sequence shown here is derived from an EMBL/GenBank/DDBJ whole genome shotgun (WGS) entry which is preliminary data.</text>
</comment>
<dbReference type="Proteomes" id="UP000887013">
    <property type="component" value="Unassembled WGS sequence"/>
</dbReference>